<evidence type="ECO:0000256" key="6">
    <source>
        <dbReference type="SAM" id="Phobius"/>
    </source>
</evidence>
<evidence type="ECO:0000256" key="1">
    <source>
        <dbReference type="ARBA" id="ARBA00004141"/>
    </source>
</evidence>
<sequence length="142" mass="14498">MNLFNLCVFGKLVEETEGAFGTIFTYVICALGAAGVSVLLQPAIVRGAVSVSLGASGAIFGLFMVSVLARISWDPRRLLEGLILGWFVVRQVLSEAQAQVAGGLTIGGLQVGHLAHLGGALAGVLLVLALKSVPDPDAGGKA</sequence>
<evidence type="ECO:0000256" key="2">
    <source>
        <dbReference type="ARBA" id="ARBA00009045"/>
    </source>
</evidence>
<evidence type="ECO:0000256" key="5">
    <source>
        <dbReference type="ARBA" id="ARBA00023136"/>
    </source>
</evidence>
<dbReference type="STRING" id="145388.A0A0D2LYA5"/>
<dbReference type="Proteomes" id="UP000054498">
    <property type="component" value="Unassembled WGS sequence"/>
</dbReference>
<dbReference type="GO" id="GO:0004252">
    <property type="term" value="F:serine-type endopeptidase activity"/>
    <property type="evidence" value="ECO:0007669"/>
    <property type="project" value="InterPro"/>
</dbReference>
<dbReference type="RefSeq" id="XP_013893466.1">
    <property type="nucleotide sequence ID" value="XM_014038012.1"/>
</dbReference>
<evidence type="ECO:0000313" key="9">
    <source>
        <dbReference type="Proteomes" id="UP000054498"/>
    </source>
</evidence>
<dbReference type="OrthoDB" id="418595at2759"/>
<comment type="similarity">
    <text evidence="2">Belongs to the peptidase S54 family.</text>
</comment>
<proteinExistence type="inferred from homology"/>
<keyword evidence="3 6" id="KW-0812">Transmembrane</keyword>
<accession>A0A0D2LYA5</accession>
<dbReference type="PANTHER" id="PTHR43066">
    <property type="entry name" value="RHOMBOID-RELATED PROTEIN"/>
    <property type="match status" value="1"/>
</dbReference>
<dbReference type="GeneID" id="25730985"/>
<dbReference type="Pfam" id="PF01694">
    <property type="entry name" value="Rhomboid"/>
    <property type="match status" value="1"/>
</dbReference>
<dbReference type="Gene3D" id="1.20.1540.10">
    <property type="entry name" value="Rhomboid-like"/>
    <property type="match status" value="1"/>
</dbReference>
<keyword evidence="9" id="KW-1185">Reference proteome</keyword>
<name>A0A0D2LYA5_9CHLO</name>
<evidence type="ECO:0000313" key="8">
    <source>
        <dbReference type="EMBL" id="KIY94446.1"/>
    </source>
</evidence>
<evidence type="ECO:0000256" key="3">
    <source>
        <dbReference type="ARBA" id="ARBA00022692"/>
    </source>
</evidence>
<dbReference type="GO" id="GO:0016020">
    <property type="term" value="C:membrane"/>
    <property type="evidence" value="ECO:0007669"/>
    <property type="project" value="UniProtKB-SubCell"/>
</dbReference>
<protein>
    <recommendedName>
        <fullName evidence="7">Peptidase S54 rhomboid domain-containing protein</fullName>
    </recommendedName>
</protein>
<feature type="transmembrane region" description="Helical" evidence="6">
    <location>
        <begin position="20"/>
        <end position="40"/>
    </location>
</feature>
<evidence type="ECO:0000259" key="7">
    <source>
        <dbReference type="Pfam" id="PF01694"/>
    </source>
</evidence>
<reference evidence="8 9" key="1">
    <citation type="journal article" date="2013" name="BMC Genomics">
        <title>Reconstruction of the lipid metabolism for the microalga Monoraphidium neglectum from its genome sequence reveals characteristics suitable for biofuel production.</title>
        <authorList>
            <person name="Bogen C."/>
            <person name="Al-Dilaimi A."/>
            <person name="Albersmeier A."/>
            <person name="Wichmann J."/>
            <person name="Grundmann M."/>
            <person name="Rupp O."/>
            <person name="Lauersen K.J."/>
            <person name="Blifernez-Klassen O."/>
            <person name="Kalinowski J."/>
            <person name="Goesmann A."/>
            <person name="Mussgnug J.H."/>
            <person name="Kruse O."/>
        </authorList>
    </citation>
    <scope>NUCLEOTIDE SEQUENCE [LARGE SCALE GENOMIC DNA]</scope>
    <source>
        <strain evidence="8 9">SAG 48.87</strain>
    </source>
</reference>
<gene>
    <name evidence="8" type="ORF">MNEG_13515</name>
</gene>
<keyword evidence="4 6" id="KW-1133">Transmembrane helix</keyword>
<dbReference type="InterPro" id="IPR022764">
    <property type="entry name" value="Peptidase_S54_rhomboid_dom"/>
</dbReference>
<organism evidence="8 9">
    <name type="scientific">Monoraphidium neglectum</name>
    <dbReference type="NCBI Taxonomy" id="145388"/>
    <lineage>
        <taxon>Eukaryota</taxon>
        <taxon>Viridiplantae</taxon>
        <taxon>Chlorophyta</taxon>
        <taxon>core chlorophytes</taxon>
        <taxon>Chlorophyceae</taxon>
        <taxon>CS clade</taxon>
        <taxon>Sphaeropleales</taxon>
        <taxon>Selenastraceae</taxon>
        <taxon>Monoraphidium</taxon>
    </lineage>
</organism>
<dbReference type="AlphaFoldDB" id="A0A0D2LYA5"/>
<dbReference type="InterPro" id="IPR035952">
    <property type="entry name" value="Rhomboid-like_sf"/>
</dbReference>
<evidence type="ECO:0000256" key="4">
    <source>
        <dbReference type="ARBA" id="ARBA00022989"/>
    </source>
</evidence>
<dbReference type="KEGG" id="mng:MNEG_13515"/>
<keyword evidence="5 6" id="KW-0472">Membrane</keyword>
<comment type="subcellular location">
    <subcellularLocation>
        <location evidence="1">Membrane</location>
        <topology evidence="1">Multi-pass membrane protein</topology>
    </subcellularLocation>
</comment>
<dbReference type="SUPFAM" id="SSF144091">
    <property type="entry name" value="Rhomboid-like"/>
    <property type="match status" value="1"/>
</dbReference>
<dbReference type="PANTHER" id="PTHR43066:SF5">
    <property type="entry name" value="RHOMBOID-LIKE PROTEIN 11, CHLOROPLASTIC-RELATED"/>
    <property type="match status" value="1"/>
</dbReference>
<dbReference type="EMBL" id="KK104092">
    <property type="protein sequence ID" value="KIY94446.1"/>
    <property type="molecule type" value="Genomic_DNA"/>
</dbReference>
<feature type="transmembrane region" description="Helical" evidence="6">
    <location>
        <begin position="47"/>
        <end position="69"/>
    </location>
</feature>
<feature type="domain" description="Peptidase S54 rhomboid" evidence="7">
    <location>
        <begin position="1"/>
        <end position="130"/>
    </location>
</feature>